<name>A0ABR2FG30_9ROSI</name>
<comment type="caution">
    <text evidence="1">The sequence shown here is derived from an EMBL/GenBank/DDBJ whole genome shotgun (WGS) entry which is preliminary data.</text>
</comment>
<dbReference type="Proteomes" id="UP001472677">
    <property type="component" value="Unassembled WGS sequence"/>
</dbReference>
<organism evidence="1 2">
    <name type="scientific">Hibiscus sabdariffa</name>
    <name type="common">roselle</name>
    <dbReference type="NCBI Taxonomy" id="183260"/>
    <lineage>
        <taxon>Eukaryota</taxon>
        <taxon>Viridiplantae</taxon>
        <taxon>Streptophyta</taxon>
        <taxon>Embryophyta</taxon>
        <taxon>Tracheophyta</taxon>
        <taxon>Spermatophyta</taxon>
        <taxon>Magnoliopsida</taxon>
        <taxon>eudicotyledons</taxon>
        <taxon>Gunneridae</taxon>
        <taxon>Pentapetalae</taxon>
        <taxon>rosids</taxon>
        <taxon>malvids</taxon>
        <taxon>Malvales</taxon>
        <taxon>Malvaceae</taxon>
        <taxon>Malvoideae</taxon>
        <taxon>Hibiscus</taxon>
    </lineage>
</organism>
<evidence type="ECO:0000313" key="1">
    <source>
        <dbReference type="EMBL" id="KAK8579899.1"/>
    </source>
</evidence>
<accession>A0ABR2FG30</accession>
<proteinExistence type="predicted"/>
<gene>
    <name evidence="1" type="ORF">V6N12_070201</name>
</gene>
<sequence>MKRILDPCLIPSMIDQTHDSCNVDSVRWVGRPSEAREGLSSFVEMDCEKNFGGISQPERGGTVVQVPTSNLDLIGAAEDANRDDSMVVKDVILVGNSVSVDRMGSASDSIGKVSFRDMVLGLNSGGAENQELADLDVRIGDGDV</sequence>
<reference evidence="1 2" key="1">
    <citation type="journal article" date="2024" name="G3 (Bethesda)">
        <title>Genome assembly of Hibiscus sabdariffa L. provides insights into metabolisms of medicinal natural products.</title>
        <authorList>
            <person name="Kim T."/>
        </authorList>
    </citation>
    <scope>NUCLEOTIDE SEQUENCE [LARGE SCALE GENOMIC DNA]</scope>
    <source>
        <strain evidence="1">TK-2024</strain>
        <tissue evidence="1">Old leaves</tissue>
    </source>
</reference>
<evidence type="ECO:0000313" key="2">
    <source>
        <dbReference type="Proteomes" id="UP001472677"/>
    </source>
</evidence>
<dbReference type="EMBL" id="JBBPBM010000006">
    <property type="protein sequence ID" value="KAK8579899.1"/>
    <property type="molecule type" value="Genomic_DNA"/>
</dbReference>
<protein>
    <submittedName>
        <fullName evidence="1">Uncharacterized protein</fullName>
    </submittedName>
</protein>
<keyword evidence="2" id="KW-1185">Reference proteome</keyword>